<accession>A0AAE3XLB6</accession>
<feature type="domain" description="Methyltransferase" evidence="1">
    <location>
        <begin position="45"/>
        <end position="133"/>
    </location>
</feature>
<organism evidence="2 3">
    <name type="scientific">Aureibacter tunicatorum</name>
    <dbReference type="NCBI Taxonomy" id="866807"/>
    <lineage>
        <taxon>Bacteria</taxon>
        <taxon>Pseudomonadati</taxon>
        <taxon>Bacteroidota</taxon>
        <taxon>Cytophagia</taxon>
        <taxon>Cytophagales</taxon>
        <taxon>Persicobacteraceae</taxon>
        <taxon>Aureibacter</taxon>
    </lineage>
</organism>
<dbReference type="InterPro" id="IPR041698">
    <property type="entry name" value="Methyltransf_25"/>
</dbReference>
<dbReference type="RefSeq" id="WP_309939823.1">
    <property type="nucleotide sequence ID" value="NZ_AP025305.1"/>
</dbReference>
<protein>
    <recommendedName>
        <fullName evidence="1">Methyltransferase domain-containing protein</fullName>
    </recommendedName>
</protein>
<evidence type="ECO:0000313" key="2">
    <source>
        <dbReference type="EMBL" id="MDR6240006.1"/>
    </source>
</evidence>
<dbReference type="InterPro" id="IPR029063">
    <property type="entry name" value="SAM-dependent_MTases_sf"/>
</dbReference>
<dbReference type="EMBL" id="JAVDQD010000003">
    <property type="protein sequence ID" value="MDR6240006.1"/>
    <property type="molecule type" value="Genomic_DNA"/>
</dbReference>
<name>A0AAE3XLB6_9BACT</name>
<keyword evidence="3" id="KW-1185">Reference proteome</keyword>
<dbReference type="Pfam" id="PF13649">
    <property type="entry name" value="Methyltransf_25"/>
    <property type="match status" value="1"/>
</dbReference>
<dbReference type="AlphaFoldDB" id="A0AAE3XLB6"/>
<gene>
    <name evidence="2" type="ORF">HNQ88_003054</name>
</gene>
<reference evidence="2" key="1">
    <citation type="submission" date="2023-07" db="EMBL/GenBank/DDBJ databases">
        <title>Genomic Encyclopedia of Type Strains, Phase IV (KMG-IV): sequencing the most valuable type-strain genomes for metagenomic binning, comparative biology and taxonomic classification.</title>
        <authorList>
            <person name="Goeker M."/>
        </authorList>
    </citation>
    <scope>NUCLEOTIDE SEQUENCE</scope>
    <source>
        <strain evidence="2">DSM 26174</strain>
    </source>
</reference>
<proteinExistence type="predicted"/>
<dbReference type="Gene3D" id="3.40.50.150">
    <property type="entry name" value="Vaccinia Virus protein VP39"/>
    <property type="match status" value="1"/>
</dbReference>
<comment type="caution">
    <text evidence="2">The sequence shown here is derived from an EMBL/GenBank/DDBJ whole genome shotgun (WGS) entry which is preliminary data.</text>
</comment>
<dbReference type="SUPFAM" id="SSF53335">
    <property type="entry name" value="S-adenosyl-L-methionine-dependent methyltransferases"/>
    <property type="match status" value="1"/>
</dbReference>
<evidence type="ECO:0000313" key="3">
    <source>
        <dbReference type="Proteomes" id="UP001185092"/>
    </source>
</evidence>
<evidence type="ECO:0000259" key="1">
    <source>
        <dbReference type="Pfam" id="PF13649"/>
    </source>
</evidence>
<dbReference type="Proteomes" id="UP001185092">
    <property type="component" value="Unassembled WGS sequence"/>
</dbReference>
<sequence>MMTDLWLKKWDDRYDQEKYAYGVEPNEFFKNQLKKLNAGRALFAAEGEGRNAVFAAMLGWEAFAFDISKSGKFKAMSLAENKNVKIDYRIGNLPDLNFLNESFDVVALIYAHFPPNIKSKYHELLSEKLKKGGHVIFEAFGKKHLEYRNADENVGGPSNLDALFSIDELNDDFKNFEIILLEEKVVDLREGLYHNGKGSVVRFVGKKLK</sequence>